<evidence type="ECO:0000313" key="3">
    <source>
        <dbReference type="EMBL" id="PBK79418.1"/>
    </source>
</evidence>
<reference evidence="4" key="1">
    <citation type="journal article" date="2017" name="Nat. Ecol. Evol.">
        <title>Genome expansion and lineage-specific genetic innovations in the forest pathogenic fungi Armillaria.</title>
        <authorList>
            <person name="Sipos G."/>
            <person name="Prasanna A.N."/>
            <person name="Walter M.C."/>
            <person name="O'Connor E."/>
            <person name="Balint B."/>
            <person name="Krizsan K."/>
            <person name="Kiss B."/>
            <person name="Hess J."/>
            <person name="Varga T."/>
            <person name="Slot J."/>
            <person name="Riley R."/>
            <person name="Boka B."/>
            <person name="Rigling D."/>
            <person name="Barry K."/>
            <person name="Lee J."/>
            <person name="Mihaltcheva S."/>
            <person name="LaButti K."/>
            <person name="Lipzen A."/>
            <person name="Waldron R."/>
            <person name="Moloney N.M."/>
            <person name="Sperisen C."/>
            <person name="Kredics L."/>
            <person name="Vagvoelgyi C."/>
            <person name="Patrignani A."/>
            <person name="Fitzpatrick D."/>
            <person name="Nagy I."/>
            <person name="Doyle S."/>
            <person name="Anderson J.B."/>
            <person name="Grigoriev I.V."/>
            <person name="Gueldener U."/>
            <person name="Muensterkoetter M."/>
            <person name="Nagy L.G."/>
        </authorList>
    </citation>
    <scope>NUCLEOTIDE SEQUENCE [LARGE SCALE GENOMIC DNA]</scope>
    <source>
        <strain evidence="4">Ar21-2</strain>
    </source>
</reference>
<sequence>MFSQRAPLRIAKPKSETQERITLLIAAHEREMEHSHDLHMEYQEEKSDELEFQVSRLQEQLDAKQKKFSKFSSTEEALVRQSGAPPSGRPAEEHRACKGVVGKHRLSLRRLEENLGRLSPGPQSVIDEIINGALDTSLRTYSYSRNRAISLVDSELDGDDVDNAGHCIYESCRRNLMEGYTNPVILRHEEPCGASVVWGSVYPAVGKEVSETSLNLRALRARVCVRVFLALSVTWLPWKRGLASVEASITPGYPDARSKV</sequence>
<feature type="coiled-coil region" evidence="1">
    <location>
        <begin position="40"/>
        <end position="67"/>
    </location>
</feature>
<protein>
    <submittedName>
        <fullName evidence="3">Uncharacterized protein</fullName>
    </submittedName>
</protein>
<feature type="region of interest" description="Disordered" evidence="2">
    <location>
        <begin position="72"/>
        <end position="94"/>
    </location>
</feature>
<dbReference type="OrthoDB" id="2963379at2759"/>
<dbReference type="EMBL" id="KZ293777">
    <property type="protein sequence ID" value="PBK79418.1"/>
    <property type="molecule type" value="Genomic_DNA"/>
</dbReference>
<organism evidence="3 4">
    <name type="scientific">Armillaria gallica</name>
    <name type="common">Bulbous honey fungus</name>
    <name type="synonym">Armillaria bulbosa</name>
    <dbReference type="NCBI Taxonomy" id="47427"/>
    <lineage>
        <taxon>Eukaryota</taxon>
        <taxon>Fungi</taxon>
        <taxon>Dikarya</taxon>
        <taxon>Basidiomycota</taxon>
        <taxon>Agaricomycotina</taxon>
        <taxon>Agaricomycetes</taxon>
        <taxon>Agaricomycetidae</taxon>
        <taxon>Agaricales</taxon>
        <taxon>Marasmiineae</taxon>
        <taxon>Physalacriaceae</taxon>
        <taxon>Armillaria</taxon>
    </lineage>
</organism>
<evidence type="ECO:0000313" key="4">
    <source>
        <dbReference type="Proteomes" id="UP000217790"/>
    </source>
</evidence>
<dbReference type="OMA" id="GHCIYES"/>
<evidence type="ECO:0000256" key="2">
    <source>
        <dbReference type="SAM" id="MobiDB-lite"/>
    </source>
</evidence>
<evidence type="ECO:0000256" key="1">
    <source>
        <dbReference type="SAM" id="Coils"/>
    </source>
</evidence>
<name>A0A2H3CLZ5_ARMGA</name>
<dbReference type="AlphaFoldDB" id="A0A2H3CLZ5"/>
<keyword evidence="4" id="KW-1185">Reference proteome</keyword>
<dbReference type="InParanoid" id="A0A2H3CLZ5"/>
<accession>A0A2H3CLZ5</accession>
<dbReference type="Proteomes" id="UP000217790">
    <property type="component" value="Unassembled WGS sequence"/>
</dbReference>
<proteinExistence type="predicted"/>
<gene>
    <name evidence="3" type="ORF">ARMGADRAFT_1093148</name>
</gene>
<keyword evidence="1" id="KW-0175">Coiled coil</keyword>